<organism evidence="10 11">
    <name type="scientific">Niveomyces insectorum RCEF 264</name>
    <dbReference type="NCBI Taxonomy" id="1081102"/>
    <lineage>
        <taxon>Eukaryota</taxon>
        <taxon>Fungi</taxon>
        <taxon>Dikarya</taxon>
        <taxon>Ascomycota</taxon>
        <taxon>Pezizomycotina</taxon>
        <taxon>Sordariomycetes</taxon>
        <taxon>Hypocreomycetidae</taxon>
        <taxon>Hypocreales</taxon>
        <taxon>Cordycipitaceae</taxon>
        <taxon>Niveomyces</taxon>
    </lineage>
</organism>
<dbReference type="GO" id="GO:0034274">
    <property type="term" value="C:Atg12-Atg5-Atg16 complex"/>
    <property type="evidence" value="ECO:0007669"/>
    <property type="project" value="TreeGrafter"/>
</dbReference>
<gene>
    <name evidence="10" type="ORF">SPI_03958</name>
</gene>
<evidence type="ECO:0000256" key="1">
    <source>
        <dbReference type="ARBA" id="ARBA00004623"/>
    </source>
</evidence>
<dbReference type="Pfam" id="PF04106">
    <property type="entry name" value="ATG5_UblB"/>
    <property type="match status" value="1"/>
</dbReference>
<evidence type="ECO:0000256" key="6">
    <source>
        <dbReference type="RuleBase" id="RU361202"/>
    </source>
</evidence>
<dbReference type="GO" id="GO:0034045">
    <property type="term" value="C:phagophore assembly site membrane"/>
    <property type="evidence" value="ECO:0007669"/>
    <property type="project" value="UniProtKB-SubCell"/>
</dbReference>
<proteinExistence type="inferred from homology"/>
<dbReference type="InterPro" id="IPR048940">
    <property type="entry name" value="ATG5_HBR"/>
</dbReference>
<dbReference type="Proteomes" id="UP000076874">
    <property type="component" value="Unassembled WGS sequence"/>
</dbReference>
<reference evidence="10 11" key="1">
    <citation type="journal article" date="2016" name="Genome Biol. Evol.">
        <title>Divergent and convergent evolution of fungal pathogenicity.</title>
        <authorList>
            <person name="Shang Y."/>
            <person name="Xiao G."/>
            <person name="Zheng P."/>
            <person name="Cen K."/>
            <person name="Zhan S."/>
            <person name="Wang C."/>
        </authorList>
    </citation>
    <scope>NUCLEOTIDE SEQUENCE [LARGE SCALE GENOMIC DNA]</scope>
    <source>
        <strain evidence="10 11">RCEF 264</strain>
    </source>
</reference>
<dbReference type="InterPro" id="IPR042526">
    <property type="entry name" value="Atg5_HR"/>
</dbReference>
<dbReference type="Gene3D" id="3.10.20.90">
    <property type="entry name" value="Phosphatidylinositol 3-kinase Catalytic Subunit, Chain A, domain 1"/>
    <property type="match status" value="1"/>
</dbReference>
<dbReference type="GO" id="GO:0005776">
    <property type="term" value="C:autophagosome"/>
    <property type="evidence" value="ECO:0007669"/>
    <property type="project" value="TreeGrafter"/>
</dbReference>
<evidence type="ECO:0000313" key="11">
    <source>
        <dbReference type="Proteomes" id="UP000076874"/>
    </source>
</evidence>
<dbReference type="GO" id="GO:0019776">
    <property type="term" value="F:Atg8-family ligase activity"/>
    <property type="evidence" value="ECO:0007669"/>
    <property type="project" value="TreeGrafter"/>
</dbReference>
<dbReference type="PANTHER" id="PTHR13040:SF2">
    <property type="entry name" value="AUTOPHAGY PROTEIN 5"/>
    <property type="match status" value="1"/>
</dbReference>
<evidence type="ECO:0000259" key="9">
    <source>
        <dbReference type="Pfam" id="PF20637"/>
    </source>
</evidence>
<evidence type="ECO:0000256" key="3">
    <source>
        <dbReference type="ARBA" id="ARBA00022499"/>
    </source>
</evidence>
<evidence type="ECO:0000256" key="7">
    <source>
        <dbReference type="SAM" id="MobiDB-lite"/>
    </source>
</evidence>
<dbReference type="Gene3D" id="3.10.20.620">
    <property type="match status" value="1"/>
</dbReference>
<evidence type="ECO:0000256" key="4">
    <source>
        <dbReference type="ARBA" id="ARBA00022843"/>
    </source>
</evidence>
<evidence type="ECO:0000256" key="5">
    <source>
        <dbReference type="ARBA" id="ARBA00023006"/>
    </source>
</evidence>
<protein>
    <recommendedName>
        <fullName evidence="6">Autophagy protein 5</fullName>
    </recommendedName>
</protein>
<dbReference type="GO" id="GO:0044233">
    <property type="term" value="C:mitochondria-associated endoplasmic reticulum membrane contact site"/>
    <property type="evidence" value="ECO:0007669"/>
    <property type="project" value="TreeGrafter"/>
</dbReference>
<feature type="domain" description="Autophagy protein ATG5 alpha-helical bundle region" evidence="9">
    <location>
        <begin position="167"/>
        <end position="219"/>
    </location>
</feature>
<sequence>MASPPLRGQGTLARTPGSPSPPPWSRDDATPPSLSRALWQRRVPLLIAHAALGGWKDEEGGVEGAESEGHAPPGPVYAASVPRFGYLAQLLPRLTAFFGRPCSSFHFEDVPLRNLPVGLLVDLYRPPGRGPLTTTVAGGQHHEHEPKQQRGPWRLVVGDGEAWHLGDTFLNGAKEADYVRYGSAKTILGLSKANTEALWHAVQDNDYAAFARVNQLLLNAPTPLRHVPLRLYIPTAAPTADSSGVAASGATAAGALGSFRVLQALVPPRVNNRPQTLGPALRGLLPLLFPSSRDPVLAHVVLHGAPVPFAAPMEALMREAAYPDGWLCLVVVLL</sequence>
<dbReference type="GO" id="GO:0000422">
    <property type="term" value="P:autophagy of mitochondrion"/>
    <property type="evidence" value="ECO:0007669"/>
    <property type="project" value="TreeGrafter"/>
</dbReference>
<dbReference type="Pfam" id="PF20637">
    <property type="entry name" value="ATG5_HBR"/>
    <property type="match status" value="1"/>
</dbReference>
<dbReference type="PANTHER" id="PTHR13040">
    <property type="entry name" value="AUTOPHAGY PROTEIN 5"/>
    <property type="match status" value="1"/>
</dbReference>
<name>A0A167VB08_9HYPO</name>
<comment type="similarity">
    <text evidence="2 6">Belongs to the ATG5 family.</text>
</comment>
<dbReference type="Gene3D" id="1.10.246.190">
    <property type="entry name" value="Autophagy protein Apg5, helix rich domain"/>
    <property type="match status" value="1"/>
</dbReference>
<dbReference type="InterPro" id="IPR007239">
    <property type="entry name" value="Atg5"/>
</dbReference>
<dbReference type="GO" id="GO:0006995">
    <property type="term" value="P:cellular response to nitrogen starvation"/>
    <property type="evidence" value="ECO:0007669"/>
    <property type="project" value="TreeGrafter"/>
</dbReference>
<keyword evidence="5 6" id="KW-0072">Autophagy</keyword>
<comment type="function">
    <text evidence="6">Involved in cytoplasm to vacuole transport (Cvt) and autophagic vesicle formation.</text>
</comment>
<dbReference type="OrthoDB" id="272162at2759"/>
<dbReference type="STRING" id="1081102.A0A167VB08"/>
<comment type="subunit">
    <text evidence="6">Conjugated with ATG12.</text>
</comment>
<keyword evidence="11" id="KW-1185">Reference proteome</keyword>
<comment type="subcellular location">
    <subcellularLocation>
        <location evidence="1 6">Preautophagosomal structure membrane</location>
        <topology evidence="1 6">Peripheral membrane protein</topology>
    </subcellularLocation>
</comment>
<comment type="caution">
    <text evidence="10">The sequence shown here is derived from an EMBL/GenBank/DDBJ whole genome shotgun (WGS) entry which is preliminary data.</text>
</comment>
<evidence type="ECO:0000313" key="10">
    <source>
        <dbReference type="EMBL" id="OAA62418.1"/>
    </source>
</evidence>
<dbReference type="AlphaFoldDB" id="A0A167VB08"/>
<dbReference type="EMBL" id="AZHD01000006">
    <property type="protein sequence ID" value="OAA62418.1"/>
    <property type="molecule type" value="Genomic_DNA"/>
</dbReference>
<keyword evidence="6" id="KW-0813">Transport</keyword>
<keyword evidence="3 6" id="KW-1017">Isopeptide bond</keyword>
<evidence type="ECO:0000256" key="2">
    <source>
        <dbReference type="ARBA" id="ARBA00006910"/>
    </source>
</evidence>
<keyword evidence="6" id="KW-0472">Membrane</keyword>
<feature type="domain" description="Autophagy protein ATG5 UblB" evidence="8">
    <location>
        <begin position="226"/>
        <end position="331"/>
    </location>
</feature>
<evidence type="ECO:0000259" key="8">
    <source>
        <dbReference type="Pfam" id="PF04106"/>
    </source>
</evidence>
<feature type="region of interest" description="Disordered" evidence="7">
    <location>
        <begin position="1"/>
        <end position="33"/>
    </location>
</feature>
<dbReference type="InterPro" id="IPR048318">
    <property type="entry name" value="ATG5_UblB"/>
</dbReference>
<accession>A0A167VB08</accession>
<dbReference type="GO" id="GO:0061908">
    <property type="term" value="C:phagophore"/>
    <property type="evidence" value="ECO:0007669"/>
    <property type="project" value="TreeGrafter"/>
</dbReference>
<keyword evidence="4 6" id="KW-0832">Ubl conjugation</keyword>
<dbReference type="InterPro" id="IPR042527">
    <property type="entry name" value="Atg5_UblA_dom_sf"/>
</dbReference>
<dbReference type="GO" id="GO:0034727">
    <property type="term" value="P:piecemeal microautophagy of the nucleus"/>
    <property type="evidence" value="ECO:0007669"/>
    <property type="project" value="TreeGrafter"/>
</dbReference>